<sequence>MTTNTRRVALSQHRTGTESTVGLTAIDKVDLPSLDAGQVLVRTTYLQLTAVTADLMRQDPGLPMPGYQLREAPWGPAVGTVVESRDPALPVGTEVVHRAGWQEYAVLTSAQAYPVDKALPAAYYALNQGVTAYHGIVDIAEVKPGDVVFVSGAAGGVGSLAGQIAKAVGATKVIGSAGSAAKVDYLTGELGFDAAINYRDGDLLGQLRAAAPDGIDVFFDTVGGDTFEAAVQAAAYAARFALCGALAGQLDSGVGAHPRLDIMTAIVKELVIKPFPTPHTPAQIQAWNSHYGRWLASGEIAYPATILDGGLDVAASALDELLAGKHRGNVLIRF</sequence>
<gene>
    <name evidence="3" type="ORF">GCM10009765_81680</name>
</gene>
<dbReference type="InterPro" id="IPR036291">
    <property type="entry name" value="NAD(P)-bd_dom_sf"/>
</dbReference>
<dbReference type="Gene3D" id="3.40.50.720">
    <property type="entry name" value="NAD(P)-binding Rossmann-like Domain"/>
    <property type="match status" value="1"/>
</dbReference>
<dbReference type="Pfam" id="PF16884">
    <property type="entry name" value="ADH_N_2"/>
    <property type="match status" value="1"/>
</dbReference>
<keyword evidence="1" id="KW-0560">Oxidoreductase</keyword>
<dbReference type="SUPFAM" id="SSF51735">
    <property type="entry name" value="NAD(P)-binding Rossmann-fold domains"/>
    <property type="match status" value="1"/>
</dbReference>
<dbReference type="InterPro" id="IPR013149">
    <property type="entry name" value="ADH-like_C"/>
</dbReference>
<dbReference type="RefSeq" id="WP_344315357.1">
    <property type="nucleotide sequence ID" value="NZ_BAAANY010000046.1"/>
</dbReference>
<name>A0ABP4VEQ5_9ACTN</name>
<dbReference type="InterPro" id="IPR011032">
    <property type="entry name" value="GroES-like_sf"/>
</dbReference>
<comment type="caution">
    <text evidence="3">The sequence shown here is derived from an EMBL/GenBank/DDBJ whole genome shotgun (WGS) entry which is preliminary data.</text>
</comment>
<dbReference type="SMART" id="SM00829">
    <property type="entry name" value="PKS_ER"/>
    <property type="match status" value="1"/>
</dbReference>
<dbReference type="InterPro" id="IPR041694">
    <property type="entry name" value="ADH_N_2"/>
</dbReference>
<keyword evidence="4" id="KW-1185">Reference proteome</keyword>
<organism evidence="3 4">
    <name type="scientific">Fodinicola feengrottensis</name>
    <dbReference type="NCBI Taxonomy" id="435914"/>
    <lineage>
        <taxon>Bacteria</taxon>
        <taxon>Bacillati</taxon>
        <taxon>Actinomycetota</taxon>
        <taxon>Actinomycetes</taxon>
        <taxon>Mycobacteriales</taxon>
        <taxon>Fodinicola</taxon>
    </lineage>
</organism>
<dbReference type="PANTHER" id="PTHR43205:SF7">
    <property type="entry name" value="PROSTAGLANDIN REDUCTASE 1"/>
    <property type="match status" value="1"/>
</dbReference>
<dbReference type="PANTHER" id="PTHR43205">
    <property type="entry name" value="PROSTAGLANDIN REDUCTASE"/>
    <property type="match status" value="1"/>
</dbReference>
<dbReference type="Pfam" id="PF00107">
    <property type="entry name" value="ADH_zinc_N"/>
    <property type="match status" value="1"/>
</dbReference>
<dbReference type="Proteomes" id="UP001500618">
    <property type="component" value="Unassembled WGS sequence"/>
</dbReference>
<evidence type="ECO:0000259" key="2">
    <source>
        <dbReference type="SMART" id="SM00829"/>
    </source>
</evidence>
<dbReference type="Gene3D" id="3.90.180.10">
    <property type="entry name" value="Medium-chain alcohol dehydrogenases, catalytic domain"/>
    <property type="match status" value="1"/>
</dbReference>
<evidence type="ECO:0000256" key="1">
    <source>
        <dbReference type="ARBA" id="ARBA00023002"/>
    </source>
</evidence>
<dbReference type="EMBL" id="BAAANY010000046">
    <property type="protein sequence ID" value="GAA1721120.1"/>
    <property type="molecule type" value="Genomic_DNA"/>
</dbReference>
<dbReference type="InterPro" id="IPR020843">
    <property type="entry name" value="ER"/>
</dbReference>
<accession>A0ABP4VEQ5</accession>
<evidence type="ECO:0000313" key="4">
    <source>
        <dbReference type="Proteomes" id="UP001500618"/>
    </source>
</evidence>
<reference evidence="4" key="1">
    <citation type="journal article" date="2019" name="Int. J. Syst. Evol. Microbiol.">
        <title>The Global Catalogue of Microorganisms (GCM) 10K type strain sequencing project: providing services to taxonomists for standard genome sequencing and annotation.</title>
        <authorList>
            <consortium name="The Broad Institute Genomics Platform"/>
            <consortium name="The Broad Institute Genome Sequencing Center for Infectious Disease"/>
            <person name="Wu L."/>
            <person name="Ma J."/>
        </authorList>
    </citation>
    <scope>NUCLEOTIDE SEQUENCE [LARGE SCALE GENOMIC DNA]</scope>
    <source>
        <strain evidence="4">JCM 14718</strain>
    </source>
</reference>
<evidence type="ECO:0000313" key="3">
    <source>
        <dbReference type="EMBL" id="GAA1721120.1"/>
    </source>
</evidence>
<feature type="domain" description="Enoyl reductase (ER)" evidence="2">
    <location>
        <begin position="16"/>
        <end position="332"/>
    </location>
</feature>
<proteinExistence type="predicted"/>
<protein>
    <submittedName>
        <fullName evidence="3">NADP-dependent oxidoreductase</fullName>
    </submittedName>
</protein>
<dbReference type="CDD" id="cd05288">
    <property type="entry name" value="PGDH"/>
    <property type="match status" value="1"/>
</dbReference>
<dbReference type="SUPFAM" id="SSF50129">
    <property type="entry name" value="GroES-like"/>
    <property type="match status" value="1"/>
</dbReference>
<dbReference type="InterPro" id="IPR045010">
    <property type="entry name" value="MDR_fam"/>
</dbReference>